<dbReference type="InterPro" id="IPR012910">
    <property type="entry name" value="Plug_dom"/>
</dbReference>
<evidence type="ECO:0000313" key="14">
    <source>
        <dbReference type="Proteomes" id="UP001139260"/>
    </source>
</evidence>
<evidence type="ECO:0000256" key="9">
    <source>
        <dbReference type="RuleBase" id="RU003357"/>
    </source>
</evidence>
<evidence type="ECO:0000313" key="13">
    <source>
        <dbReference type="EMBL" id="MCK8141451.1"/>
    </source>
</evidence>
<keyword evidence="3 8" id="KW-1134">Transmembrane beta strand</keyword>
<dbReference type="InterPro" id="IPR000531">
    <property type="entry name" value="Beta-barrel_TonB"/>
</dbReference>
<evidence type="ECO:0000256" key="6">
    <source>
        <dbReference type="ARBA" id="ARBA00023136"/>
    </source>
</evidence>
<keyword evidence="10" id="KW-0732">Signal</keyword>
<sequence>MKKFSLTKRIRPMVYSFIVGSHLFSATAKAHNNLQETTFQQQHQKISGTITDRLGPLPGVTINIKGTSTTTISDYNGQYAITANPNATLIFSFMGFKTVEIEVDSQKIVNVQLKEDATALQEVKINAGYYSVKEKERTGSIVRMTAKDIATQPVTNVLATMQGRMAGVNIVQSTGTPGGGFDIQIRGISSLRTEGNTPLYIIDGMPYPSQSLGNGEVSSGVLPKESSPLNSINPSDIESIEVLKDADATAIYGSRGANGVVLISTKKGNAGTTKFNVSAYTSIGIIANKLKVLNTQQYLAMRQEAFANDGITQHQDDAYDINGTWSQTRNTNWQKELIGGTSYIQNAQTSVSGGSENTQFMLGGTYRDESTVTRDNGHYSKGAVHSSMIHKTSDDSFHLNFSADYTSDKNTLPGMDLSRLAYTLAPNAPALYDNAGNLNWEEGTFENPLGYLEGTYLSLSNNLIANAMIVYKFYPGFEFKTSVGFNDTKFSENRTLPSTMYNPIYNPTSLDSQIFNNNSSRSSWIVEPQLNWVGKLGEAEINVLVGTTFQSQKQQLMAVYGAGFPSNTLIHSLTAASNVIVINDDRSEYKYSAFFTRVNLNYKDRYVVNLTARRDGSSRFGPGNRFANFGAIGAAWLFSKEAFINSNFLSFGKFRTSYGLTGNDQIGDYQYLDTYSVTSNVYDGGIGLQPTRLFNPHFGWETNKKMEAALELGFFKDRIFLSTAWFQNRSSNQLIGIPLSGTTGFSSVQANLEATVQNTGYEIELHTVNLTMKDFKWTTALNFTAPKNKLLNFPGLEGSVYANTFVIGESISIQKLYHYTGIDPVNGAYNFKDFNGDGQLTSADRKSILDTSPKFYGGLGNNLSYKNWNLDFLLQFVKQEAANELLYFPVAGTFSNQPTAVLNHFPLTNNLDTVQQYTSGANGTVFTAQNYYTQSDALNTNASYVRLKSASLTYSIPSAWSKGFSAKVYLQGQNLFTLTKYSGVDPETKSIYYLPPLRQFTLGIQVGF</sequence>
<evidence type="ECO:0000256" key="10">
    <source>
        <dbReference type="SAM" id="SignalP"/>
    </source>
</evidence>
<comment type="subcellular location">
    <subcellularLocation>
        <location evidence="1 8">Cell outer membrane</location>
        <topology evidence="1 8">Multi-pass membrane protein</topology>
    </subcellularLocation>
</comment>
<proteinExistence type="inferred from homology"/>
<dbReference type="SUPFAM" id="SSF49464">
    <property type="entry name" value="Carboxypeptidase regulatory domain-like"/>
    <property type="match status" value="1"/>
</dbReference>
<keyword evidence="14" id="KW-1185">Reference proteome</keyword>
<dbReference type="Pfam" id="PF07715">
    <property type="entry name" value="Plug"/>
    <property type="match status" value="1"/>
</dbReference>
<dbReference type="Proteomes" id="UP001139260">
    <property type="component" value="Unassembled WGS sequence"/>
</dbReference>
<keyword evidence="5 9" id="KW-0798">TonB box</keyword>
<dbReference type="PROSITE" id="PS52016">
    <property type="entry name" value="TONB_DEPENDENT_REC_3"/>
    <property type="match status" value="1"/>
</dbReference>
<dbReference type="GO" id="GO:0009279">
    <property type="term" value="C:cell outer membrane"/>
    <property type="evidence" value="ECO:0007669"/>
    <property type="project" value="UniProtKB-SubCell"/>
</dbReference>
<keyword evidence="4 8" id="KW-0812">Transmembrane</keyword>
<feature type="domain" description="TonB-dependent receptor-like beta-barrel" evidence="11">
    <location>
        <begin position="422"/>
        <end position="975"/>
    </location>
</feature>
<comment type="caution">
    <text evidence="13">The sequence shown here is derived from an EMBL/GenBank/DDBJ whole genome shotgun (WGS) entry which is preliminary data.</text>
</comment>
<dbReference type="InterPro" id="IPR023996">
    <property type="entry name" value="TonB-dep_OMP_SusC/RagA"/>
</dbReference>
<dbReference type="InterPro" id="IPR023997">
    <property type="entry name" value="TonB-dep_OMP_SusC/RagA_CS"/>
</dbReference>
<evidence type="ECO:0000256" key="5">
    <source>
        <dbReference type="ARBA" id="ARBA00023077"/>
    </source>
</evidence>
<dbReference type="SUPFAM" id="SSF56935">
    <property type="entry name" value="Porins"/>
    <property type="match status" value="1"/>
</dbReference>
<feature type="chain" id="PRO_5040972296" evidence="10">
    <location>
        <begin position="31"/>
        <end position="1008"/>
    </location>
</feature>
<feature type="domain" description="TonB-dependent receptor plug" evidence="12">
    <location>
        <begin position="135"/>
        <end position="260"/>
    </location>
</feature>
<dbReference type="InterPro" id="IPR008969">
    <property type="entry name" value="CarboxyPept-like_regulatory"/>
</dbReference>
<dbReference type="RefSeq" id="WP_248427946.1">
    <property type="nucleotide sequence ID" value="NZ_JALNUB010000003.1"/>
</dbReference>
<dbReference type="Pfam" id="PF00593">
    <property type="entry name" value="TonB_dep_Rec_b-barrel"/>
    <property type="match status" value="1"/>
</dbReference>
<evidence type="ECO:0000256" key="4">
    <source>
        <dbReference type="ARBA" id="ARBA00022692"/>
    </source>
</evidence>
<evidence type="ECO:0000256" key="7">
    <source>
        <dbReference type="ARBA" id="ARBA00023237"/>
    </source>
</evidence>
<protein>
    <submittedName>
        <fullName evidence="13">SusC/RagA family TonB-linked outer membrane protein</fullName>
    </submittedName>
</protein>
<dbReference type="NCBIfam" id="TIGR04056">
    <property type="entry name" value="OMP_RagA_SusC"/>
    <property type="match status" value="1"/>
</dbReference>
<dbReference type="InterPro" id="IPR039426">
    <property type="entry name" value="TonB-dep_rcpt-like"/>
</dbReference>
<evidence type="ECO:0000259" key="11">
    <source>
        <dbReference type="Pfam" id="PF00593"/>
    </source>
</evidence>
<dbReference type="AlphaFoldDB" id="A0A9X1XU32"/>
<evidence type="ECO:0000259" key="12">
    <source>
        <dbReference type="Pfam" id="PF07715"/>
    </source>
</evidence>
<accession>A0A9X1XU32</accession>
<dbReference type="Gene3D" id="2.60.40.1120">
    <property type="entry name" value="Carboxypeptidase-like, regulatory domain"/>
    <property type="match status" value="1"/>
</dbReference>
<evidence type="ECO:0000256" key="3">
    <source>
        <dbReference type="ARBA" id="ARBA00022452"/>
    </source>
</evidence>
<dbReference type="InterPro" id="IPR036942">
    <property type="entry name" value="Beta-barrel_TonB_sf"/>
</dbReference>
<evidence type="ECO:0000256" key="1">
    <source>
        <dbReference type="ARBA" id="ARBA00004571"/>
    </source>
</evidence>
<gene>
    <name evidence="13" type="ORF">MW871_06045</name>
</gene>
<keyword evidence="2 8" id="KW-0813">Transport</keyword>
<dbReference type="EMBL" id="JALNUB010000003">
    <property type="protein sequence ID" value="MCK8141451.1"/>
    <property type="molecule type" value="Genomic_DNA"/>
</dbReference>
<feature type="signal peptide" evidence="10">
    <location>
        <begin position="1"/>
        <end position="30"/>
    </location>
</feature>
<reference evidence="13" key="1">
    <citation type="submission" date="2022-04" db="EMBL/GenBank/DDBJ databases">
        <title>Flavobacterium pygoscelis sp. nov. isolated from Chinstrap chick (Pygoscelis antarcticus).</title>
        <authorList>
            <person name="Irgang R."/>
            <person name="Poblete-Morales M."/>
            <person name="Avendano-Herrera R."/>
        </authorList>
    </citation>
    <scope>NUCLEOTIDE SEQUENCE</scope>
    <source>
        <strain evidence="13">I-SCBP12n</strain>
    </source>
</reference>
<dbReference type="Gene3D" id="2.170.130.10">
    <property type="entry name" value="TonB-dependent receptor, plug domain"/>
    <property type="match status" value="1"/>
</dbReference>
<comment type="similarity">
    <text evidence="8 9">Belongs to the TonB-dependent receptor family.</text>
</comment>
<keyword evidence="6 8" id="KW-0472">Membrane</keyword>
<evidence type="ECO:0000256" key="2">
    <source>
        <dbReference type="ARBA" id="ARBA00022448"/>
    </source>
</evidence>
<dbReference type="InterPro" id="IPR037066">
    <property type="entry name" value="Plug_dom_sf"/>
</dbReference>
<organism evidence="13 14">
    <name type="scientific">Flavobacterium pygoscelis</name>
    <dbReference type="NCBI Taxonomy" id="2893176"/>
    <lineage>
        <taxon>Bacteria</taxon>
        <taxon>Pseudomonadati</taxon>
        <taxon>Bacteroidota</taxon>
        <taxon>Flavobacteriia</taxon>
        <taxon>Flavobacteriales</taxon>
        <taxon>Flavobacteriaceae</taxon>
        <taxon>Flavobacterium</taxon>
    </lineage>
</organism>
<dbReference type="Gene3D" id="2.40.170.20">
    <property type="entry name" value="TonB-dependent receptor, beta-barrel domain"/>
    <property type="match status" value="1"/>
</dbReference>
<name>A0A9X1XU32_9FLAO</name>
<keyword evidence="7 8" id="KW-0998">Cell outer membrane</keyword>
<evidence type="ECO:0000256" key="8">
    <source>
        <dbReference type="PROSITE-ProRule" id="PRU01360"/>
    </source>
</evidence>
<dbReference type="Pfam" id="PF13715">
    <property type="entry name" value="CarbopepD_reg_2"/>
    <property type="match status" value="1"/>
</dbReference>
<dbReference type="NCBIfam" id="TIGR04057">
    <property type="entry name" value="SusC_RagA_signa"/>
    <property type="match status" value="1"/>
</dbReference>